<dbReference type="Proteomes" id="UP000250275">
    <property type="component" value="Unassembled WGS sequence"/>
</dbReference>
<dbReference type="GO" id="GO:0045504">
    <property type="term" value="F:dynein heavy chain binding"/>
    <property type="evidence" value="ECO:0007669"/>
    <property type="project" value="TreeGrafter"/>
</dbReference>
<dbReference type="GO" id="GO:0045503">
    <property type="term" value="F:dynein light chain binding"/>
    <property type="evidence" value="ECO:0007669"/>
    <property type="project" value="TreeGrafter"/>
</dbReference>
<keyword evidence="3" id="KW-0677">Repeat</keyword>
<dbReference type="AlphaFoldDB" id="A0A310S9J8"/>
<dbReference type="Pfam" id="PF00080">
    <property type="entry name" value="Sod_Cu"/>
    <property type="match status" value="1"/>
</dbReference>
<keyword evidence="7" id="KW-1185">Reference proteome</keyword>
<evidence type="ECO:0000313" key="6">
    <source>
        <dbReference type="EMBL" id="OAD53191.1"/>
    </source>
</evidence>
<dbReference type="GO" id="GO:0036159">
    <property type="term" value="P:inner dynein arm assembly"/>
    <property type="evidence" value="ECO:0007669"/>
    <property type="project" value="TreeGrafter"/>
</dbReference>
<dbReference type="EMBL" id="KQ768090">
    <property type="protein sequence ID" value="OAD53191.1"/>
    <property type="molecule type" value="Genomic_DNA"/>
</dbReference>
<dbReference type="Gene3D" id="2.60.40.200">
    <property type="entry name" value="Superoxide dismutase, copper/zinc binding domain"/>
    <property type="match status" value="1"/>
</dbReference>
<evidence type="ECO:0000256" key="2">
    <source>
        <dbReference type="ARBA" id="ARBA00022574"/>
    </source>
</evidence>
<gene>
    <name evidence="6" type="ORF">WN48_10609</name>
</gene>
<dbReference type="PANTHER" id="PTHR12442:SF5">
    <property type="entry name" value="DYNEIN AXONEMAL INTERMEDIATE CHAIN 3"/>
    <property type="match status" value="1"/>
</dbReference>
<dbReference type="InterPro" id="IPR036322">
    <property type="entry name" value="WD40_repeat_dom_sf"/>
</dbReference>
<dbReference type="GO" id="GO:0046872">
    <property type="term" value="F:metal ion binding"/>
    <property type="evidence" value="ECO:0007669"/>
    <property type="project" value="InterPro"/>
</dbReference>
<dbReference type="OrthoDB" id="6619788at2759"/>
<feature type="compositionally biased region" description="Basic and acidic residues" evidence="4">
    <location>
        <begin position="1"/>
        <end position="36"/>
    </location>
</feature>
<dbReference type="GO" id="GO:0036156">
    <property type="term" value="C:inner dynein arm"/>
    <property type="evidence" value="ECO:0007669"/>
    <property type="project" value="TreeGrafter"/>
</dbReference>
<organism evidence="6 7">
    <name type="scientific">Eufriesea mexicana</name>
    <dbReference type="NCBI Taxonomy" id="516756"/>
    <lineage>
        <taxon>Eukaryota</taxon>
        <taxon>Metazoa</taxon>
        <taxon>Ecdysozoa</taxon>
        <taxon>Arthropoda</taxon>
        <taxon>Hexapoda</taxon>
        <taxon>Insecta</taxon>
        <taxon>Pterygota</taxon>
        <taxon>Neoptera</taxon>
        <taxon>Endopterygota</taxon>
        <taxon>Hymenoptera</taxon>
        <taxon>Apocrita</taxon>
        <taxon>Aculeata</taxon>
        <taxon>Apoidea</taxon>
        <taxon>Anthophila</taxon>
        <taxon>Apidae</taxon>
        <taxon>Eufriesea</taxon>
    </lineage>
</organism>
<sequence length="1244" mass="143293">MADELLLHTEKKEDQNEQSIRSDKIAQNEQHGRNVEANKNYRKIKNQNEGEDTTPLVESTIYVDNYSEHEYAPKYEKGWGEDEKSISSGTIDWEKEAKETVRLDTSSLRERRRTIFELDSYSSSGLSANDILRLTSQDYVPDTRKEIRYTVSLGAPGIARINLSPLTQKVVGCVIGENVSTEYPWVYIRKEIIEDNIDLHEESSDFLPIKEEIRKFPNSKILIGYVPSLTEEGQFYICLSEEGRDAVVEYIQKQREEHENRVRTAVYKPLGTWQDLNSSAEIETTIVKNTRPLLEIEVIGTADVLNVPVHLENREVKDARDGYIELLPDRQTFENITHKLLCCMTQVTPFVRDVETQTELLIPTNCWVQYEYTYPSSFLASFTSEKLESLKIFLRHFTDYMCDQLLLNATWDIYTNDYGNLVRNIRDTQWPIPVSYEEHLSFHDEKHVVNKVINDLYWHPLWTGIAFAAYTSYAKSQHLIGPKSDAEVIKAYDNNFVLVWSFNDCLIPKLVLECPREVTSVAVNPLDGNLVVLWHIPGKIEKVEAVVVYTAAQIKHKITIKSLTTWMQEGVGTSIIRPTAMSSLKESQKAAVTQIIWISSYDQMDSNGRIVSLPEDTNINDLSSQFITASEDGTIAFWNLKLDEKWQAFKKSRPKKKGQATRPDALTKSISPFKVLDRVFKPFYMLIVQHPNESRNVVITTITMYVPKFKKECVDVTPPTPDITIRKFFKNIIKKSDFVMQPKIYVGTVEGDFGCITWEGYDFTTDVTINTEICHWSWCIKVHDGPITHSVRSKQDGSWIATIGGKIFAIWKEDVGVPVLWKKSDVGFTAVSWGSFRPTILILTRTDGTVELWDFMVKTEEPCVMQSLSGRIITGIYTHDLYLTTQCVGFCDFNGILRMFLAPTAYLKTDSVCMEWITNFIDRQVKRVKNCKEWTEKWLETDYTNIEEKQKLTKDAEEKKQQEERKRTISKTVEIETFVEPKRKSLIIKESREKWKARELKHMQQVILEKKGLRKDDLEKQREPILKLRQEAKRKKMRLRETLKMQENIFEHTKSLFFPQHQPETKRISLPPQPGKIDEALTAEDSILEQEVMDIHPMIDPNEEIIYHFMETQNKVLSDLQKNPLQHSFNWQNILKKGKIMRDSMDIELRKLSMTKKKFSVTHGGQNSPVRHVGDLGNILANARGEAEINIQDFIISLSGKNNIIGRAIVVHSGEDDLGKGNHTLSATTGNSGDRWACGIIQAQ</sequence>
<dbReference type="InterPro" id="IPR001424">
    <property type="entry name" value="SOD_Cu_Zn_dom"/>
</dbReference>
<evidence type="ECO:0000313" key="7">
    <source>
        <dbReference type="Proteomes" id="UP000250275"/>
    </source>
</evidence>
<evidence type="ECO:0000259" key="5">
    <source>
        <dbReference type="Pfam" id="PF00080"/>
    </source>
</evidence>
<protein>
    <submittedName>
        <fullName evidence="6">WD repeat-containing protein 63</fullName>
    </submittedName>
</protein>
<evidence type="ECO:0000256" key="1">
    <source>
        <dbReference type="ARBA" id="ARBA00022490"/>
    </source>
</evidence>
<feature type="region of interest" description="Disordered" evidence="4">
    <location>
        <begin position="1"/>
        <end position="51"/>
    </location>
</feature>
<dbReference type="PANTHER" id="PTHR12442">
    <property type="entry name" value="DYNEIN INTERMEDIATE CHAIN"/>
    <property type="match status" value="1"/>
</dbReference>
<dbReference type="InterPro" id="IPR050687">
    <property type="entry name" value="Dynein_IC"/>
</dbReference>
<feature type="domain" description="Superoxide dismutase copper/zinc binding" evidence="5">
    <location>
        <begin position="1159"/>
        <end position="1241"/>
    </location>
</feature>
<dbReference type="Gene3D" id="2.130.10.10">
    <property type="entry name" value="YVTN repeat-like/Quinoprotein amine dehydrogenase"/>
    <property type="match status" value="1"/>
</dbReference>
<reference evidence="6 7" key="1">
    <citation type="submission" date="2015-07" db="EMBL/GenBank/DDBJ databases">
        <title>The genome of Eufriesea mexicana.</title>
        <authorList>
            <person name="Pan H."/>
            <person name="Kapheim K."/>
        </authorList>
    </citation>
    <scope>NUCLEOTIDE SEQUENCE [LARGE SCALE GENOMIC DNA]</scope>
    <source>
        <strain evidence="6">0111107269</strain>
        <tissue evidence="6">Whole body</tissue>
    </source>
</reference>
<dbReference type="InterPro" id="IPR036423">
    <property type="entry name" value="SOD-like_Cu/Zn_dom_sf"/>
</dbReference>
<keyword evidence="2" id="KW-0853">WD repeat</keyword>
<accession>A0A310S9J8</accession>
<dbReference type="PRINTS" id="PR00068">
    <property type="entry name" value="CUZNDISMTASE"/>
</dbReference>
<dbReference type="GO" id="GO:0006801">
    <property type="term" value="P:superoxide metabolic process"/>
    <property type="evidence" value="ECO:0007669"/>
    <property type="project" value="InterPro"/>
</dbReference>
<name>A0A310S9J8_9HYME</name>
<proteinExistence type="predicted"/>
<dbReference type="InterPro" id="IPR018152">
    <property type="entry name" value="SOD_Cu/Zn_BS"/>
</dbReference>
<dbReference type="SUPFAM" id="SSF50978">
    <property type="entry name" value="WD40 repeat-like"/>
    <property type="match status" value="1"/>
</dbReference>
<dbReference type="PROSITE" id="PS00332">
    <property type="entry name" value="SOD_CU_ZN_2"/>
    <property type="match status" value="1"/>
</dbReference>
<evidence type="ECO:0000256" key="3">
    <source>
        <dbReference type="ARBA" id="ARBA00022737"/>
    </source>
</evidence>
<dbReference type="InterPro" id="IPR015943">
    <property type="entry name" value="WD40/YVTN_repeat-like_dom_sf"/>
</dbReference>
<dbReference type="SUPFAM" id="SSF49329">
    <property type="entry name" value="Cu,Zn superoxide dismutase-like"/>
    <property type="match status" value="1"/>
</dbReference>
<evidence type="ECO:0000256" key="4">
    <source>
        <dbReference type="SAM" id="MobiDB-lite"/>
    </source>
</evidence>
<dbReference type="GO" id="GO:0060294">
    <property type="term" value="P:cilium movement involved in cell motility"/>
    <property type="evidence" value="ECO:0007669"/>
    <property type="project" value="TreeGrafter"/>
</dbReference>
<keyword evidence="1" id="KW-0963">Cytoplasm</keyword>